<dbReference type="PANTHER" id="PTHR33112">
    <property type="entry name" value="DOMAIN PROTEIN, PUTATIVE-RELATED"/>
    <property type="match status" value="1"/>
</dbReference>
<evidence type="ECO:0000313" key="2">
    <source>
        <dbReference type="EMBL" id="TFB00424.1"/>
    </source>
</evidence>
<reference evidence="2 3" key="1">
    <citation type="submission" date="2018-01" db="EMBL/GenBank/DDBJ databases">
        <title>Genome characterization of the sugarcane-associated fungus Trichoderma ghanense CCMA-1212 and their application in lignocelulose bioconversion.</title>
        <authorList>
            <person name="Steindorff A.S."/>
            <person name="Mendes T.D."/>
            <person name="Vilela E.S.D."/>
            <person name="Rodrigues D.S."/>
            <person name="Formighieri E.F."/>
            <person name="Melo I.S."/>
            <person name="Favaro L.C.L."/>
        </authorList>
    </citation>
    <scope>NUCLEOTIDE SEQUENCE [LARGE SCALE GENOMIC DNA]</scope>
    <source>
        <strain evidence="2 3">CCMA-1212</strain>
    </source>
</reference>
<evidence type="ECO:0000313" key="3">
    <source>
        <dbReference type="Proteomes" id="UP001642720"/>
    </source>
</evidence>
<comment type="caution">
    <text evidence="2">The sequence shown here is derived from an EMBL/GenBank/DDBJ whole genome shotgun (WGS) entry which is preliminary data.</text>
</comment>
<dbReference type="EMBL" id="PPTA01000011">
    <property type="protein sequence ID" value="TFB00424.1"/>
    <property type="molecule type" value="Genomic_DNA"/>
</dbReference>
<keyword evidence="3" id="KW-1185">Reference proteome</keyword>
<dbReference type="RefSeq" id="XP_073556625.1">
    <property type="nucleotide sequence ID" value="XM_073704917.1"/>
</dbReference>
<gene>
    <name evidence="2" type="ORF">CCMA1212_007755</name>
</gene>
<accession>A0ABY2GXJ8</accession>
<sequence>MLRVIDLTHSCSEHECTSWAETTTIRCQWKHEEAEAVARKASEWLTGTDLSSCAACANRGCRMCKLILFAVCKDHDEDWDHEDRLLFRNSEDLQSFSTTSKTDLAGIYNLRAALGSSPTVPILTIQLFAKQGDPMAQIVRRRPLRRDVQSNKAFAAAEALIKGCMSPENPHKHCQYSRDTVLPLRILDVGNPGDTCSTVRLKINETDTHARYLALSYCWGPRSVPEPLQLRKDNLERLVEGIKLRDLQQSIRDAIFTTRKLGYRYLWIDALCIIQDCQADKETEIGRMASIYKNASITIAASTSSNAAHGFLSEKPQPYCPQYEVRVSMANDTTGTVYISAEPYEPDHPLDKRGWTLQEFMLVSAKGLEYLQPLETLPWTVFDGDAEPYYGNLDSDKLYLWKTIVQQYTDRQLSYMGDKLNAIKGITSELEPLWRDTNIYGLWKKWFIELLAWYKPYTEREEWRDCERAPSWSWASLDGVIFYEGSLSTKDARLKSLTVQAAELSCRMLRESDVSDEKASTVLERPDLKDPLAELQVLDMMAQARVILNPLR</sequence>
<dbReference type="Pfam" id="PF06985">
    <property type="entry name" value="HET"/>
    <property type="match status" value="1"/>
</dbReference>
<proteinExistence type="predicted"/>
<name>A0ABY2GXJ8_9HYPO</name>
<organism evidence="2 3">
    <name type="scientific">Trichoderma ghanense</name>
    <dbReference type="NCBI Taxonomy" id="65468"/>
    <lineage>
        <taxon>Eukaryota</taxon>
        <taxon>Fungi</taxon>
        <taxon>Dikarya</taxon>
        <taxon>Ascomycota</taxon>
        <taxon>Pezizomycotina</taxon>
        <taxon>Sordariomycetes</taxon>
        <taxon>Hypocreomycetidae</taxon>
        <taxon>Hypocreales</taxon>
        <taxon>Hypocreaceae</taxon>
        <taxon>Trichoderma</taxon>
    </lineage>
</organism>
<dbReference type="GeneID" id="300579367"/>
<dbReference type="InterPro" id="IPR010730">
    <property type="entry name" value="HET"/>
</dbReference>
<dbReference type="PANTHER" id="PTHR33112:SF12">
    <property type="entry name" value="HETEROKARYON INCOMPATIBILITY DOMAIN-CONTAINING PROTEIN"/>
    <property type="match status" value="1"/>
</dbReference>
<protein>
    <recommendedName>
        <fullName evidence="1">Heterokaryon incompatibility domain-containing protein</fullName>
    </recommendedName>
</protein>
<dbReference type="Proteomes" id="UP001642720">
    <property type="component" value="Unassembled WGS sequence"/>
</dbReference>
<evidence type="ECO:0000259" key="1">
    <source>
        <dbReference type="Pfam" id="PF06985"/>
    </source>
</evidence>
<feature type="domain" description="Heterokaryon incompatibility" evidence="1">
    <location>
        <begin position="212"/>
        <end position="359"/>
    </location>
</feature>